<dbReference type="EMBL" id="JBJQOH010000005">
    <property type="protein sequence ID" value="KAL3686422.1"/>
    <property type="molecule type" value="Genomic_DNA"/>
</dbReference>
<protein>
    <submittedName>
        <fullName evidence="2">Uncharacterized protein</fullName>
    </submittedName>
</protein>
<proteinExistence type="predicted"/>
<feature type="region of interest" description="Disordered" evidence="1">
    <location>
        <begin position="127"/>
        <end position="155"/>
    </location>
</feature>
<gene>
    <name evidence="2" type="ORF">R1sor_008996</name>
</gene>
<sequence length="199" mass="22199">MEPSSKQNIKRGRNISTGRAYTGRSRQETCGRKRGSSGSRFFPKEQLTCNILEQSMLENMEKLGETLEFLMKQEENPEKLIQALDSLMKTKGRDGLAEILKEALDFLMKHKGREGLEDNLWTGHGVDSAKDASVSDEQRHASSECTPQPGPSAGTAENFVEAARNYYERLQAVSSPPFWTPATEIVELKSNFISLALSL</sequence>
<evidence type="ECO:0000313" key="3">
    <source>
        <dbReference type="Proteomes" id="UP001633002"/>
    </source>
</evidence>
<reference evidence="2 3" key="1">
    <citation type="submission" date="2024-09" db="EMBL/GenBank/DDBJ databases">
        <title>Chromosome-scale assembly of Riccia sorocarpa.</title>
        <authorList>
            <person name="Paukszto L."/>
        </authorList>
    </citation>
    <scope>NUCLEOTIDE SEQUENCE [LARGE SCALE GENOMIC DNA]</scope>
    <source>
        <strain evidence="2">LP-2024</strain>
        <tissue evidence="2">Aerial parts of the thallus</tissue>
    </source>
</reference>
<name>A0ABD3H7A3_9MARC</name>
<evidence type="ECO:0000256" key="1">
    <source>
        <dbReference type="SAM" id="MobiDB-lite"/>
    </source>
</evidence>
<accession>A0ABD3H7A3</accession>
<evidence type="ECO:0000313" key="2">
    <source>
        <dbReference type="EMBL" id="KAL3686422.1"/>
    </source>
</evidence>
<organism evidence="2 3">
    <name type="scientific">Riccia sorocarpa</name>
    <dbReference type="NCBI Taxonomy" id="122646"/>
    <lineage>
        <taxon>Eukaryota</taxon>
        <taxon>Viridiplantae</taxon>
        <taxon>Streptophyta</taxon>
        <taxon>Embryophyta</taxon>
        <taxon>Marchantiophyta</taxon>
        <taxon>Marchantiopsida</taxon>
        <taxon>Marchantiidae</taxon>
        <taxon>Marchantiales</taxon>
        <taxon>Ricciaceae</taxon>
        <taxon>Riccia</taxon>
    </lineage>
</organism>
<comment type="caution">
    <text evidence="2">The sequence shown here is derived from an EMBL/GenBank/DDBJ whole genome shotgun (WGS) entry which is preliminary data.</text>
</comment>
<keyword evidence="3" id="KW-1185">Reference proteome</keyword>
<dbReference type="AlphaFoldDB" id="A0ABD3H7A3"/>
<feature type="region of interest" description="Disordered" evidence="1">
    <location>
        <begin position="1"/>
        <end position="41"/>
    </location>
</feature>
<dbReference type="Proteomes" id="UP001633002">
    <property type="component" value="Unassembled WGS sequence"/>
</dbReference>